<dbReference type="RefSeq" id="WP_005185554.1">
    <property type="nucleotide sequence ID" value="NZ_CP045804.1"/>
</dbReference>
<protein>
    <submittedName>
        <fullName evidence="1">Type I-U CRISPR-associated protein Cas5/Cas6</fullName>
    </submittedName>
</protein>
<accession>A0A857L096</accession>
<dbReference type="AlphaFoldDB" id="A0A857L096"/>
<sequence length="480" mass="53662">MGTTLSIEFPFGRYHATPWSQGPNSGDVEWPPSPWRLFRALIAVGHTRCPDVTPESIDSLLIELGNPDAYLAGELSVGSTRHYMPDIAHSTKEPGRTDLVLDAFGVSSGPLTVKIHWDRTLSESAEQTLRILADRLPYLGRSESICTAKLDDHDHCPDSRWWRKGITGDDFEFKALLGVDGPPVRNQLEATTTATRKRGDVYPAGSVLISYGRQRPARSPAVVRPHAPKVTAIQFQLVSSVPMRMRNAILLADTCHAALRKQLDTAQQDSLELLVGRDGDSPRRQQHDHTHILVHPASIADSPYEAAATADLLTLWIPGGTTGELAQSIVRQLRRVRTAREHLEDRFPEQRLLLVGVGTLDDVLPEALSQTSTRWRSLTPYLPVRHRHRRQTEHEHIAADLAKECSYRGLPDVASVTVIESTEAARNLSQFRRYRVNERMPKQRRGVYLEIDFREPLTQPGQAVVLGQLSHFGFGWFAPV</sequence>
<evidence type="ECO:0000313" key="1">
    <source>
        <dbReference type="EMBL" id="QHN40757.1"/>
    </source>
</evidence>
<reference evidence="1" key="1">
    <citation type="journal article" date="2021" name="Nat. Microbiol.">
        <title>Cocultivation of an ultrasmall environmental parasitic bacterium with lytic ability against bacteria associated with wastewater foams.</title>
        <authorList>
            <person name="Batinovic S."/>
            <person name="Rose J.J.A."/>
            <person name="Ratcliffe J."/>
            <person name="Seviour R.J."/>
            <person name="Petrovski S."/>
        </authorList>
    </citation>
    <scope>NUCLEOTIDE SEQUENCE</scope>
    <source>
        <strain evidence="1">CON44</strain>
    </source>
</reference>
<organism evidence="1">
    <name type="scientific">Gordonia amarae</name>
    <dbReference type="NCBI Taxonomy" id="36821"/>
    <lineage>
        <taxon>Bacteria</taxon>
        <taxon>Bacillati</taxon>
        <taxon>Actinomycetota</taxon>
        <taxon>Actinomycetes</taxon>
        <taxon>Mycobacteriales</taxon>
        <taxon>Gordoniaceae</taxon>
        <taxon>Gordonia</taxon>
    </lineage>
</organism>
<dbReference type="EMBL" id="CP045810">
    <property type="protein sequence ID" value="QHN40757.1"/>
    <property type="molecule type" value="Genomic_DNA"/>
</dbReference>
<dbReference type="NCBIfam" id="TIGR02165">
    <property type="entry name" value="cas5_6_GSU0054"/>
    <property type="match status" value="1"/>
</dbReference>
<gene>
    <name evidence="1" type="primary">cas5u6u</name>
    <name evidence="1" type="ORF">GII30_17815</name>
</gene>
<proteinExistence type="predicted"/>
<dbReference type="InterPro" id="IPR019089">
    <property type="entry name" value="Cas_GSU0054"/>
</dbReference>
<name>A0A857L096_9ACTN</name>